<gene>
    <name evidence="2" type="ORF">FHX47_001542</name>
</gene>
<keyword evidence="1" id="KW-0812">Transmembrane</keyword>
<evidence type="ECO:0000313" key="2">
    <source>
        <dbReference type="EMBL" id="MBB3667919.1"/>
    </source>
</evidence>
<accession>A0A7W5TVB3</accession>
<dbReference type="AlphaFoldDB" id="A0A7W5TVB3"/>
<evidence type="ECO:0000256" key="1">
    <source>
        <dbReference type="SAM" id="Phobius"/>
    </source>
</evidence>
<keyword evidence="1" id="KW-0472">Membrane</keyword>
<feature type="transmembrane region" description="Helical" evidence="1">
    <location>
        <begin position="26"/>
        <end position="51"/>
    </location>
</feature>
<comment type="caution">
    <text evidence="2">The sequence shown here is derived from an EMBL/GenBank/DDBJ whole genome shotgun (WGS) entry which is preliminary data.</text>
</comment>
<proteinExistence type="predicted"/>
<keyword evidence="1" id="KW-1133">Transmembrane helix</keyword>
<dbReference type="RefSeq" id="WP_221206235.1">
    <property type="nucleotide sequence ID" value="NZ_BAABKR010000016.1"/>
</dbReference>
<reference evidence="2 3" key="1">
    <citation type="submission" date="2020-08" db="EMBL/GenBank/DDBJ databases">
        <title>Sequencing the genomes of 1000 actinobacteria strains.</title>
        <authorList>
            <person name="Klenk H.-P."/>
        </authorList>
    </citation>
    <scope>NUCLEOTIDE SEQUENCE [LARGE SCALE GENOMIC DNA]</scope>
    <source>
        <strain evidence="2 3">DSM 28238</strain>
    </source>
</reference>
<sequence length="290" mass="31155">MSWHLSTLETTASRHGHVTEAGGVRLGWIVGIFLSSLVLVVTIIVAAAWVVGGRVPSTDPTVQELLPHEPRQGAAQSGEAVTMTSGLQPPAGVGEEYVTDESALVLPGARQGSNIRQIPVESISALKSMGWAVPYLSRSGFDHEYAETTVLDGVRTVQARLTNGEQYINVAETRAEGSAAELRPLSEKLHEMVNLDRVVSETVELSTGHEANLYVAEEGPTWTAAVENSAVQYVITSDMPADVAAEISSWVLVTDRSRVQMLPSSPGTADRLERGFDELFDIFDSGSQSR</sequence>
<keyword evidence="3" id="KW-1185">Reference proteome</keyword>
<protein>
    <submittedName>
        <fullName evidence="2">Uncharacterized protein</fullName>
    </submittedName>
</protein>
<evidence type="ECO:0000313" key="3">
    <source>
        <dbReference type="Proteomes" id="UP000547528"/>
    </source>
</evidence>
<dbReference type="Proteomes" id="UP000547528">
    <property type="component" value="Unassembled WGS sequence"/>
</dbReference>
<name>A0A7W5TVB3_9MICC</name>
<dbReference type="EMBL" id="JACIBT010000005">
    <property type="protein sequence ID" value="MBB3667919.1"/>
    <property type="molecule type" value="Genomic_DNA"/>
</dbReference>
<organism evidence="2 3">
    <name type="scientific">Garicola koreensis</name>
    <dbReference type="NCBI Taxonomy" id="1262554"/>
    <lineage>
        <taxon>Bacteria</taxon>
        <taxon>Bacillati</taxon>
        <taxon>Actinomycetota</taxon>
        <taxon>Actinomycetes</taxon>
        <taxon>Micrococcales</taxon>
        <taxon>Micrococcaceae</taxon>
        <taxon>Garicola</taxon>
    </lineage>
</organism>